<feature type="transmembrane region" description="Helical" evidence="5">
    <location>
        <begin position="179"/>
        <end position="201"/>
    </location>
</feature>
<dbReference type="PANTHER" id="PTHR43424">
    <property type="entry name" value="LOCUS PUTATIVE PROTEIN 1-RELATED"/>
    <property type="match status" value="1"/>
</dbReference>
<dbReference type="PANTHER" id="PTHR43424:SF1">
    <property type="entry name" value="LOCUS PUTATIVE PROTEIN 1-RELATED"/>
    <property type="match status" value="1"/>
</dbReference>
<dbReference type="KEGG" id="aswu:HUW51_06160"/>
<reference evidence="6 7" key="1">
    <citation type="journal article" date="2018" name="Int. J. Syst. Evol. Microbiol.">
        <title>Adhaeribacter swui sp. nov., isolated from wet mud.</title>
        <authorList>
            <person name="Kim D.U."/>
            <person name="Kim K.W."/>
            <person name="Kang M.S."/>
            <person name="Kim J.Y."/>
            <person name="Jang J.H."/>
            <person name="Kim M.K."/>
        </authorList>
    </citation>
    <scope>NUCLEOTIDE SEQUENCE [LARGE SCALE GENOMIC DNA]</scope>
    <source>
        <strain evidence="6 7">KCTC 52873</strain>
    </source>
</reference>
<accession>A0A7G7G5A0</accession>
<evidence type="ECO:0000256" key="5">
    <source>
        <dbReference type="SAM" id="Phobius"/>
    </source>
</evidence>
<dbReference type="InterPro" id="IPR002797">
    <property type="entry name" value="Polysacc_synth"/>
</dbReference>
<protein>
    <submittedName>
        <fullName evidence="6">Flippase</fullName>
    </submittedName>
</protein>
<evidence type="ECO:0000256" key="2">
    <source>
        <dbReference type="ARBA" id="ARBA00022692"/>
    </source>
</evidence>
<evidence type="ECO:0000313" key="7">
    <source>
        <dbReference type="Proteomes" id="UP000515237"/>
    </source>
</evidence>
<proteinExistence type="predicted"/>
<dbReference type="InterPro" id="IPR052556">
    <property type="entry name" value="PolySynth_Transporter"/>
</dbReference>
<dbReference type="EMBL" id="CP055156">
    <property type="protein sequence ID" value="QNF32334.1"/>
    <property type="molecule type" value="Genomic_DNA"/>
</dbReference>
<dbReference type="RefSeq" id="WP_185273114.1">
    <property type="nucleotide sequence ID" value="NZ_CP055156.1"/>
</dbReference>
<feature type="transmembrane region" description="Helical" evidence="5">
    <location>
        <begin position="53"/>
        <end position="77"/>
    </location>
</feature>
<dbReference type="GO" id="GO:0016020">
    <property type="term" value="C:membrane"/>
    <property type="evidence" value="ECO:0007669"/>
    <property type="project" value="UniProtKB-SubCell"/>
</dbReference>
<feature type="transmembrane region" description="Helical" evidence="5">
    <location>
        <begin position="368"/>
        <end position="387"/>
    </location>
</feature>
<feature type="transmembrane region" description="Helical" evidence="5">
    <location>
        <begin position="29"/>
        <end position="47"/>
    </location>
</feature>
<gene>
    <name evidence="6" type="ORF">HUW51_06160</name>
</gene>
<evidence type="ECO:0000313" key="6">
    <source>
        <dbReference type="EMBL" id="QNF32334.1"/>
    </source>
</evidence>
<evidence type="ECO:0000256" key="3">
    <source>
        <dbReference type="ARBA" id="ARBA00022989"/>
    </source>
</evidence>
<feature type="transmembrane region" description="Helical" evidence="5">
    <location>
        <begin position="339"/>
        <end position="361"/>
    </location>
</feature>
<keyword evidence="4 5" id="KW-0472">Membrane</keyword>
<keyword evidence="2 5" id="KW-0812">Transmembrane</keyword>
<feature type="transmembrane region" description="Helical" evidence="5">
    <location>
        <begin position="89"/>
        <end position="114"/>
    </location>
</feature>
<keyword evidence="3 5" id="KW-1133">Transmembrane helix</keyword>
<evidence type="ECO:0000256" key="1">
    <source>
        <dbReference type="ARBA" id="ARBA00004141"/>
    </source>
</evidence>
<dbReference type="Pfam" id="PF01943">
    <property type="entry name" value="Polysacc_synt"/>
    <property type="match status" value="1"/>
</dbReference>
<keyword evidence="7" id="KW-1185">Reference proteome</keyword>
<dbReference type="CDD" id="cd13128">
    <property type="entry name" value="MATE_Wzx_like"/>
    <property type="match status" value="1"/>
</dbReference>
<name>A0A7G7G5A0_9BACT</name>
<feature type="transmembrane region" description="Helical" evidence="5">
    <location>
        <begin position="301"/>
        <end position="319"/>
    </location>
</feature>
<dbReference type="AlphaFoldDB" id="A0A7G7G5A0"/>
<dbReference type="Proteomes" id="UP000515237">
    <property type="component" value="Chromosome"/>
</dbReference>
<evidence type="ECO:0000256" key="4">
    <source>
        <dbReference type="ARBA" id="ARBA00023136"/>
    </source>
</evidence>
<feature type="transmembrane region" description="Helical" evidence="5">
    <location>
        <begin position="221"/>
        <end position="241"/>
    </location>
</feature>
<feature type="transmembrane region" description="Helical" evidence="5">
    <location>
        <begin position="261"/>
        <end position="280"/>
    </location>
</feature>
<feature type="transmembrane region" description="Helical" evidence="5">
    <location>
        <begin position="393"/>
        <end position="413"/>
    </location>
</feature>
<sequence length="440" mass="49621">MEVLNDFVGKLKNKQKIIFNSIWVIGDKLIRMFGGLIVGIWVARYLGPFNLGALNYALSIIAICVPIISLGLNNIVLTELIKENNKGQVVFTSLILRLFSGSIICFLIFLFSFTLNNEPLIKYLLIILSFQCIFQSSEIFDIYYQSLTESKKSVIAKSSAYIIINIIKVFALLNGSNILIFGLLSIAETFIAGVILTYFYLIVSRQTINELKFDLSYAKNLLSRSWPLIISDLFIIIYMRIDQLMIKNMVGNTELGRYSAAVRLSEIHYFLAGAICISVYPSIIQLKEKNETDFLNAFQKLFNILCTISVVFAIIFTFFSDIIVNTLYGIEYNGVGGVLAVHIWTGVFVFLGVGSSNWFIINNLQRHVVIRTIIGLSINIILNIVLIPEYQAFGAAIATLIAQMFAAFIANSFTTKTRVIFNLQLKSFLVFFKPSIKNYI</sequence>
<organism evidence="6 7">
    <name type="scientific">Adhaeribacter swui</name>
    <dbReference type="NCBI Taxonomy" id="2086471"/>
    <lineage>
        <taxon>Bacteria</taxon>
        <taxon>Pseudomonadati</taxon>
        <taxon>Bacteroidota</taxon>
        <taxon>Cytophagia</taxon>
        <taxon>Cytophagales</taxon>
        <taxon>Hymenobacteraceae</taxon>
        <taxon>Adhaeribacter</taxon>
    </lineage>
</organism>
<comment type="subcellular location">
    <subcellularLocation>
        <location evidence="1">Membrane</location>
        <topology evidence="1">Multi-pass membrane protein</topology>
    </subcellularLocation>
</comment>